<accession>A0A7C6Z2C6</accession>
<dbReference type="EMBL" id="DUTF01000034">
    <property type="protein sequence ID" value="HHY25430.1"/>
    <property type="molecule type" value="Genomic_DNA"/>
</dbReference>
<evidence type="ECO:0008006" key="3">
    <source>
        <dbReference type="Google" id="ProtNLM"/>
    </source>
</evidence>
<evidence type="ECO:0000313" key="1">
    <source>
        <dbReference type="EMBL" id="HHY25430.1"/>
    </source>
</evidence>
<protein>
    <recommendedName>
        <fullName evidence="3">DUF4123 domain-containing protein</fullName>
    </recommendedName>
</protein>
<proteinExistence type="predicted"/>
<reference evidence="1 2" key="1">
    <citation type="journal article" date="2020" name="Biotechnol. Biofuels">
        <title>New insights from the biogas microbiome by comprehensive genome-resolved metagenomics of nearly 1600 species originating from multiple anaerobic digesters.</title>
        <authorList>
            <person name="Campanaro S."/>
            <person name="Treu L."/>
            <person name="Rodriguez-R L.M."/>
            <person name="Kovalovszki A."/>
            <person name="Ziels R.M."/>
            <person name="Maus I."/>
            <person name="Zhu X."/>
            <person name="Kougias P.G."/>
            <person name="Basile A."/>
            <person name="Luo G."/>
            <person name="Schluter A."/>
            <person name="Konstantinidis K.T."/>
            <person name="Angelidaki I."/>
        </authorList>
    </citation>
    <scope>NUCLEOTIDE SEQUENCE [LARGE SCALE GENOMIC DNA]</scope>
    <source>
        <strain evidence="1">AS05jafATM_4</strain>
    </source>
</reference>
<sequence length="274" mass="32319">MWPKRKIVLLVPQNRDGWQGILSLLNVLHRDVIVRETSPEAIVDWADRTIPGLEEELYDVSDVGPTEIFYWPGIPQEDPYRQWGLSRGLIQTELTEFLHRYWEEEIVLLVNPELGDDEPFLWRILDCAGFEPSLLWQTKEGQWEARINNGLHWIIPESWFIECWGHEMFGRRPKLVLDECCWVRQGDQVEFYSDKDRFEYLGEITPCANKALDDAVYTVMLQALQLGVPWRSIRRAYDMMNIRWYTNDMARDEWTGRAPVPSEEIEYLADRGVG</sequence>
<gene>
    <name evidence="1" type="ORF">GX523_01540</name>
</gene>
<dbReference type="AlphaFoldDB" id="A0A7C6Z2C6"/>
<name>A0A7C6Z2C6_9FIRM</name>
<comment type="caution">
    <text evidence="1">The sequence shown here is derived from an EMBL/GenBank/DDBJ whole genome shotgun (WGS) entry which is preliminary data.</text>
</comment>
<evidence type="ECO:0000313" key="2">
    <source>
        <dbReference type="Proteomes" id="UP000553059"/>
    </source>
</evidence>
<organism evidence="1 2">
    <name type="scientific">Desulfitobacterium dehalogenans</name>
    <dbReference type="NCBI Taxonomy" id="36854"/>
    <lineage>
        <taxon>Bacteria</taxon>
        <taxon>Bacillati</taxon>
        <taxon>Bacillota</taxon>
        <taxon>Clostridia</taxon>
        <taxon>Eubacteriales</taxon>
        <taxon>Desulfitobacteriaceae</taxon>
        <taxon>Desulfitobacterium</taxon>
    </lineage>
</organism>
<dbReference type="Proteomes" id="UP000553059">
    <property type="component" value="Unassembled WGS sequence"/>
</dbReference>